<protein>
    <submittedName>
        <fullName evidence="1">Uncharacterized protein</fullName>
    </submittedName>
</protein>
<evidence type="ECO:0000313" key="2">
    <source>
        <dbReference type="Proteomes" id="UP001180487"/>
    </source>
</evidence>
<accession>A0ABU2CFZ9</accession>
<proteinExistence type="predicted"/>
<gene>
    <name evidence="1" type="ORF">J2X19_004952</name>
</gene>
<dbReference type="Proteomes" id="UP001180487">
    <property type="component" value="Unassembled WGS sequence"/>
</dbReference>
<reference evidence="1 2" key="1">
    <citation type="submission" date="2023-07" db="EMBL/GenBank/DDBJ databases">
        <title>Sorghum-associated microbial communities from plants grown in Nebraska, USA.</title>
        <authorList>
            <person name="Schachtman D."/>
        </authorList>
    </citation>
    <scope>NUCLEOTIDE SEQUENCE [LARGE SCALE GENOMIC DNA]</scope>
    <source>
        <strain evidence="1 2">BE313</strain>
    </source>
</reference>
<dbReference type="EMBL" id="JAVDXT010000007">
    <property type="protein sequence ID" value="MDR7380250.1"/>
    <property type="molecule type" value="Genomic_DNA"/>
</dbReference>
<dbReference type="RefSeq" id="WP_310377123.1">
    <property type="nucleotide sequence ID" value="NZ_JAVDXT010000007.1"/>
</dbReference>
<comment type="caution">
    <text evidence="1">The sequence shown here is derived from an EMBL/GenBank/DDBJ whole genome shotgun (WGS) entry which is preliminary data.</text>
</comment>
<sequence>MIENLYVLIWRFMPCAFALDRPVSMAQRDAPMPKWLRAGNSFAATIGALKILKVLMAKKAPVVPATPPEAVRTKPLPIPETPFKTIWQVVGTPPAATKGKGEKATAAA</sequence>
<keyword evidence="2" id="KW-1185">Reference proteome</keyword>
<organism evidence="1 2">
    <name type="scientific">Rhodoferax ferrireducens</name>
    <dbReference type="NCBI Taxonomy" id="192843"/>
    <lineage>
        <taxon>Bacteria</taxon>
        <taxon>Pseudomonadati</taxon>
        <taxon>Pseudomonadota</taxon>
        <taxon>Betaproteobacteria</taxon>
        <taxon>Burkholderiales</taxon>
        <taxon>Comamonadaceae</taxon>
        <taxon>Rhodoferax</taxon>
    </lineage>
</organism>
<evidence type="ECO:0000313" key="1">
    <source>
        <dbReference type="EMBL" id="MDR7380250.1"/>
    </source>
</evidence>
<name>A0ABU2CFZ9_9BURK</name>